<keyword evidence="15" id="KW-1185">Reference proteome</keyword>
<evidence type="ECO:0000256" key="1">
    <source>
        <dbReference type="ARBA" id="ARBA00001946"/>
    </source>
</evidence>
<reference evidence="15" key="1">
    <citation type="journal article" date="2019" name="Int. J. Syst. Evol. Microbiol.">
        <title>The Global Catalogue of Microorganisms (GCM) 10K type strain sequencing project: providing services to taxonomists for standard genome sequencing and annotation.</title>
        <authorList>
            <consortium name="The Broad Institute Genomics Platform"/>
            <consortium name="The Broad Institute Genome Sequencing Center for Infectious Disease"/>
            <person name="Wu L."/>
            <person name="Ma J."/>
        </authorList>
    </citation>
    <scope>NUCLEOTIDE SEQUENCE [LARGE SCALE GENOMIC DNA]</scope>
    <source>
        <strain evidence="15">CCM 9110</strain>
    </source>
</reference>
<dbReference type="PANTHER" id="PTHR11088:SF60">
    <property type="entry name" value="TRNA DIMETHYLALLYLTRANSFERASE"/>
    <property type="match status" value="1"/>
</dbReference>
<dbReference type="Pfam" id="PF01715">
    <property type="entry name" value="IPPT"/>
    <property type="match status" value="1"/>
</dbReference>
<evidence type="ECO:0000256" key="4">
    <source>
        <dbReference type="ARBA" id="ARBA00022679"/>
    </source>
</evidence>
<comment type="similarity">
    <text evidence="3 10 13">Belongs to the IPP transferase family.</text>
</comment>
<feature type="site" description="Interaction with substrate tRNA" evidence="10">
    <location>
        <position position="109"/>
    </location>
</feature>
<dbReference type="Gene3D" id="1.10.20.140">
    <property type="match status" value="1"/>
</dbReference>
<comment type="catalytic activity">
    <reaction evidence="9 10 11">
        <text>adenosine(37) in tRNA + dimethylallyl diphosphate = N(6)-dimethylallyladenosine(37) in tRNA + diphosphate</text>
        <dbReference type="Rhea" id="RHEA:26482"/>
        <dbReference type="Rhea" id="RHEA-COMP:10162"/>
        <dbReference type="Rhea" id="RHEA-COMP:10375"/>
        <dbReference type="ChEBI" id="CHEBI:33019"/>
        <dbReference type="ChEBI" id="CHEBI:57623"/>
        <dbReference type="ChEBI" id="CHEBI:74411"/>
        <dbReference type="ChEBI" id="CHEBI:74415"/>
        <dbReference type="EC" id="2.5.1.75"/>
    </reaction>
</comment>
<accession>A0ABW4BJI8</accession>
<gene>
    <name evidence="10 14" type="primary">miaA</name>
    <name evidence="14" type="ORF">ACFQ41_07905</name>
</gene>
<name>A0ABW4BJI8_9LACO</name>
<comment type="caution">
    <text evidence="14">The sequence shown here is derived from an EMBL/GenBank/DDBJ whole genome shotgun (WGS) entry which is preliminary data.</text>
</comment>
<protein>
    <recommendedName>
        <fullName evidence="10">tRNA dimethylallyltransferase</fullName>
        <ecNumber evidence="10">2.5.1.75</ecNumber>
    </recommendedName>
    <alternativeName>
        <fullName evidence="10">Dimethylallyl diphosphate:tRNA dimethylallyltransferase</fullName>
        <shortName evidence="10">DMAPP:tRNA dimethylallyltransferase</shortName>
        <shortName evidence="10">DMATase</shortName>
    </alternativeName>
    <alternativeName>
        <fullName evidence="10">Isopentenyl-diphosphate:tRNA isopentenyltransferase</fullName>
        <shortName evidence="10">IPP transferase</shortName>
        <shortName evidence="10">IPPT</shortName>
        <shortName evidence="10">IPTase</shortName>
    </alternativeName>
</protein>
<dbReference type="EMBL" id="JBHTOA010000031">
    <property type="protein sequence ID" value="MFD1399232.1"/>
    <property type="molecule type" value="Genomic_DNA"/>
</dbReference>
<evidence type="ECO:0000256" key="10">
    <source>
        <dbReference type="HAMAP-Rule" id="MF_00185"/>
    </source>
</evidence>
<evidence type="ECO:0000256" key="12">
    <source>
        <dbReference type="RuleBase" id="RU003784"/>
    </source>
</evidence>
<evidence type="ECO:0000256" key="13">
    <source>
        <dbReference type="RuleBase" id="RU003785"/>
    </source>
</evidence>
<dbReference type="NCBIfam" id="TIGR00174">
    <property type="entry name" value="miaA"/>
    <property type="match status" value="1"/>
</dbReference>
<keyword evidence="5 10" id="KW-0819">tRNA processing</keyword>
<sequence>MTLSGNNSNQTQVLMIGGPTATGKSALAVALAKQFDGEVINGDAYQIYQGMDIGTAKVTAAEQGGIPHHLLDIVPPNASFSAAEFQHRAEAAIADIARRGKLPIVVGGTGFYLNALRLGLPLGTQAASPSRVRWQAALAAHDEAWLWHQLAAQDPAAAAKIPAGNSRRVIRALEVIEQTGQLFSAQPPSTPQYDTLVLALTTERATLYDRINTRVVAMLNAGLVAEVQAVLAQAPPPTAQALQAIGYKELLPYLAGEQSLAAATALIQQHSRHYAKRQLTYFRHQMPAHWLDLIADPKAPAQAAALVSAWRIQGGVHSNEVAR</sequence>
<dbReference type="InterPro" id="IPR027417">
    <property type="entry name" value="P-loop_NTPase"/>
</dbReference>
<evidence type="ECO:0000256" key="9">
    <source>
        <dbReference type="ARBA" id="ARBA00049563"/>
    </source>
</evidence>
<comment type="subunit">
    <text evidence="10">Monomer.</text>
</comment>
<evidence type="ECO:0000313" key="14">
    <source>
        <dbReference type="EMBL" id="MFD1399232.1"/>
    </source>
</evidence>
<dbReference type="GO" id="GO:0052381">
    <property type="term" value="F:tRNA dimethylallyltransferase activity"/>
    <property type="evidence" value="ECO:0007669"/>
    <property type="project" value="UniProtKB-EC"/>
</dbReference>
<dbReference type="PANTHER" id="PTHR11088">
    <property type="entry name" value="TRNA DIMETHYLALLYLTRANSFERASE"/>
    <property type="match status" value="1"/>
</dbReference>
<dbReference type="Proteomes" id="UP001597199">
    <property type="component" value="Unassembled WGS sequence"/>
</dbReference>
<feature type="site" description="Interaction with substrate tRNA" evidence="10">
    <location>
        <position position="133"/>
    </location>
</feature>
<evidence type="ECO:0000256" key="8">
    <source>
        <dbReference type="ARBA" id="ARBA00022842"/>
    </source>
</evidence>
<evidence type="ECO:0000256" key="6">
    <source>
        <dbReference type="ARBA" id="ARBA00022741"/>
    </source>
</evidence>
<comment type="cofactor">
    <cofactor evidence="1 10">
        <name>Mg(2+)</name>
        <dbReference type="ChEBI" id="CHEBI:18420"/>
    </cofactor>
</comment>
<dbReference type="EC" id="2.5.1.75" evidence="10"/>
<evidence type="ECO:0000256" key="2">
    <source>
        <dbReference type="ARBA" id="ARBA00003213"/>
    </source>
</evidence>
<dbReference type="Gene3D" id="3.40.50.300">
    <property type="entry name" value="P-loop containing nucleotide triphosphate hydrolases"/>
    <property type="match status" value="1"/>
</dbReference>
<organism evidence="14 15">
    <name type="scientific">Lacticaseibacillus suilingensis</name>
    <dbReference type="NCBI Taxonomy" id="2799577"/>
    <lineage>
        <taxon>Bacteria</taxon>
        <taxon>Bacillati</taxon>
        <taxon>Bacillota</taxon>
        <taxon>Bacilli</taxon>
        <taxon>Lactobacillales</taxon>
        <taxon>Lactobacillaceae</taxon>
        <taxon>Lacticaseibacillus</taxon>
    </lineage>
</organism>
<feature type="binding site" evidence="10">
    <location>
        <begin position="18"/>
        <end position="25"/>
    </location>
    <ligand>
        <name>ATP</name>
        <dbReference type="ChEBI" id="CHEBI:30616"/>
    </ligand>
</feature>
<dbReference type="SUPFAM" id="SSF52540">
    <property type="entry name" value="P-loop containing nucleoside triphosphate hydrolases"/>
    <property type="match status" value="2"/>
</dbReference>
<evidence type="ECO:0000256" key="3">
    <source>
        <dbReference type="ARBA" id="ARBA00005842"/>
    </source>
</evidence>
<proteinExistence type="inferred from homology"/>
<dbReference type="HAMAP" id="MF_00185">
    <property type="entry name" value="IPP_trans"/>
    <property type="match status" value="1"/>
</dbReference>
<feature type="binding site" evidence="10">
    <location>
        <begin position="20"/>
        <end position="25"/>
    </location>
    <ligand>
        <name>substrate</name>
    </ligand>
</feature>
<keyword evidence="6 10" id="KW-0547">Nucleotide-binding</keyword>
<evidence type="ECO:0000313" key="15">
    <source>
        <dbReference type="Proteomes" id="UP001597199"/>
    </source>
</evidence>
<evidence type="ECO:0000256" key="7">
    <source>
        <dbReference type="ARBA" id="ARBA00022840"/>
    </source>
</evidence>
<keyword evidence="8 10" id="KW-0460">Magnesium</keyword>
<dbReference type="RefSeq" id="WP_204118067.1">
    <property type="nucleotide sequence ID" value="NZ_BOLV01000002.1"/>
</dbReference>
<comment type="caution">
    <text evidence="10">Lacks conserved residue(s) required for the propagation of feature annotation.</text>
</comment>
<keyword evidence="7 10" id="KW-0067">ATP-binding</keyword>
<dbReference type="InterPro" id="IPR018022">
    <property type="entry name" value="IPT"/>
</dbReference>
<keyword evidence="4 10" id="KW-0808">Transferase</keyword>
<dbReference type="InterPro" id="IPR039657">
    <property type="entry name" value="Dimethylallyltransferase"/>
</dbReference>
<evidence type="ECO:0000256" key="11">
    <source>
        <dbReference type="RuleBase" id="RU003783"/>
    </source>
</evidence>
<comment type="function">
    <text evidence="2 10 12">Catalyzes the transfer of a dimethylallyl group onto the adenine at position 37 in tRNAs that read codons beginning with uridine, leading to the formation of N6-(dimethylallyl)adenosine (i(6)A).</text>
</comment>
<evidence type="ECO:0000256" key="5">
    <source>
        <dbReference type="ARBA" id="ARBA00022694"/>
    </source>
</evidence>